<name>A0ACC0XJ13_9ROSI</name>
<comment type="caution">
    <text evidence="1">The sequence shown here is derived from an EMBL/GenBank/DDBJ whole genome shotgun (WGS) entry which is preliminary data.</text>
</comment>
<reference evidence="2" key="1">
    <citation type="journal article" date="2023" name="G3 (Bethesda)">
        <title>Genome assembly and association tests identify interacting loci associated with vigor, precocity, and sex in interspecific pistachio rootstocks.</title>
        <authorList>
            <person name="Palmer W."/>
            <person name="Jacygrad E."/>
            <person name="Sagayaradj S."/>
            <person name="Cavanaugh K."/>
            <person name="Han R."/>
            <person name="Bertier L."/>
            <person name="Beede B."/>
            <person name="Kafkas S."/>
            <person name="Golino D."/>
            <person name="Preece J."/>
            <person name="Michelmore R."/>
        </authorList>
    </citation>
    <scope>NUCLEOTIDE SEQUENCE [LARGE SCALE GENOMIC DNA]</scope>
</reference>
<organism evidence="1 2">
    <name type="scientific">Pistacia integerrima</name>
    <dbReference type="NCBI Taxonomy" id="434235"/>
    <lineage>
        <taxon>Eukaryota</taxon>
        <taxon>Viridiplantae</taxon>
        <taxon>Streptophyta</taxon>
        <taxon>Embryophyta</taxon>
        <taxon>Tracheophyta</taxon>
        <taxon>Spermatophyta</taxon>
        <taxon>Magnoliopsida</taxon>
        <taxon>eudicotyledons</taxon>
        <taxon>Gunneridae</taxon>
        <taxon>Pentapetalae</taxon>
        <taxon>rosids</taxon>
        <taxon>malvids</taxon>
        <taxon>Sapindales</taxon>
        <taxon>Anacardiaceae</taxon>
        <taxon>Pistacia</taxon>
    </lineage>
</organism>
<gene>
    <name evidence="1" type="ORF">Pint_11511</name>
</gene>
<keyword evidence="2" id="KW-1185">Reference proteome</keyword>
<accession>A0ACC0XJ13</accession>
<proteinExistence type="predicted"/>
<dbReference type="EMBL" id="CM047747">
    <property type="protein sequence ID" value="KAJ0018379.1"/>
    <property type="molecule type" value="Genomic_DNA"/>
</dbReference>
<evidence type="ECO:0000313" key="1">
    <source>
        <dbReference type="EMBL" id="KAJ0018379.1"/>
    </source>
</evidence>
<protein>
    <submittedName>
        <fullName evidence="1">Uncharacterized protein</fullName>
    </submittedName>
</protein>
<evidence type="ECO:0000313" key="2">
    <source>
        <dbReference type="Proteomes" id="UP001163603"/>
    </source>
</evidence>
<dbReference type="Proteomes" id="UP001163603">
    <property type="component" value="Chromosome 12"/>
</dbReference>
<sequence>MTQCATKAIGSNNFSGTLPPELGNLAKLDQLYVPTSFYMDSSGVGGEISSTFANLQNMLIIWAFDCPLTGKIPNSIGNWTKLIALSLRNALIVGNIPSNIGEYLMLKTLDLSFNHLTGQITSALFSIDALTDLFLGNNSLSGPLPFQKGVKLQTIGSSLEELLVPNSE</sequence>